<keyword evidence="3" id="KW-1185">Reference proteome</keyword>
<organism evidence="2 3">
    <name type="scientific">Austropuccinia psidii MF-1</name>
    <dbReference type="NCBI Taxonomy" id="1389203"/>
    <lineage>
        <taxon>Eukaryota</taxon>
        <taxon>Fungi</taxon>
        <taxon>Dikarya</taxon>
        <taxon>Basidiomycota</taxon>
        <taxon>Pucciniomycotina</taxon>
        <taxon>Pucciniomycetes</taxon>
        <taxon>Pucciniales</taxon>
        <taxon>Sphaerophragmiaceae</taxon>
        <taxon>Austropuccinia</taxon>
    </lineage>
</organism>
<accession>A0A9Q3ESX7</accession>
<name>A0A9Q3ESX7_9BASI</name>
<dbReference type="EMBL" id="AVOT02030059">
    <property type="protein sequence ID" value="MBW0523142.1"/>
    <property type="molecule type" value="Genomic_DNA"/>
</dbReference>
<dbReference type="Proteomes" id="UP000765509">
    <property type="component" value="Unassembled WGS sequence"/>
</dbReference>
<dbReference type="AlphaFoldDB" id="A0A9Q3ESX7"/>
<protein>
    <submittedName>
        <fullName evidence="2">Uncharacterized protein</fullName>
    </submittedName>
</protein>
<evidence type="ECO:0000256" key="1">
    <source>
        <dbReference type="SAM" id="MobiDB-lite"/>
    </source>
</evidence>
<sequence length="97" mass="10832">MPTSKPSQQSQKASTLSWFSGAPHSREGGTFTTTKNEPPVLVLRQFQPKTKLGPIGHTTLLWPIWPRLVLYRLLAIPLFPGDLWLQPSFMASGHILP</sequence>
<feature type="region of interest" description="Disordered" evidence="1">
    <location>
        <begin position="1"/>
        <end position="36"/>
    </location>
</feature>
<gene>
    <name evidence="2" type="ORF">O181_062857</name>
</gene>
<reference evidence="2" key="1">
    <citation type="submission" date="2021-03" db="EMBL/GenBank/DDBJ databases">
        <title>Draft genome sequence of rust myrtle Austropuccinia psidii MF-1, a brazilian biotype.</title>
        <authorList>
            <person name="Quecine M.C."/>
            <person name="Pachon D.M.R."/>
            <person name="Bonatelli M.L."/>
            <person name="Correr F.H."/>
            <person name="Franceschini L.M."/>
            <person name="Leite T.F."/>
            <person name="Margarido G.R.A."/>
            <person name="Almeida C.A."/>
            <person name="Ferrarezi J.A."/>
            <person name="Labate C.A."/>
        </authorList>
    </citation>
    <scope>NUCLEOTIDE SEQUENCE</scope>
    <source>
        <strain evidence="2">MF-1</strain>
    </source>
</reference>
<evidence type="ECO:0000313" key="2">
    <source>
        <dbReference type="EMBL" id="MBW0523142.1"/>
    </source>
</evidence>
<feature type="compositionally biased region" description="Polar residues" evidence="1">
    <location>
        <begin position="1"/>
        <end position="18"/>
    </location>
</feature>
<evidence type="ECO:0000313" key="3">
    <source>
        <dbReference type="Proteomes" id="UP000765509"/>
    </source>
</evidence>
<proteinExistence type="predicted"/>
<comment type="caution">
    <text evidence="2">The sequence shown here is derived from an EMBL/GenBank/DDBJ whole genome shotgun (WGS) entry which is preliminary data.</text>
</comment>